<dbReference type="SUPFAM" id="SSF53271">
    <property type="entry name" value="PRTase-like"/>
    <property type="match status" value="1"/>
</dbReference>
<dbReference type="PANTHER" id="PTHR47505">
    <property type="entry name" value="DNA UTILIZATION PROTEIN YHGH"/>
    <property type="match status" value="1"/>
</dbReference>
<dbReference type="InterPro" id="IPR051910">
    <property type="entry name" value="ComF/GntX_DNA_util-trans"/>
</dbReference>
<keyword evidence="2" id="KW-1185">Reference proteome</keyword>
<dbReference type="AlphaFoldDB" id="A0A9X1WIH1"/>
<comment type="caution">
    <text evidence="1">The sequence shown here is derived from an EMBL/GenBank/DDBJ whole genome shotgun (WGS) entry which is preliminary data.</text>
</comment>
<accession>A0A9X1WIH1</accession>
<dbReference type="Gene3D" id="3.40.50.2020">
    <property type="match status" value="1"/>
</dbReference>
<protein>
    <recommendedName>
        <fullName evidence="3">ComF family protein</fullName>
    </recommendedName>
</protein>
<sequence length="232" mass="23505">MRVGELAGLVWRDDCLACGRVDASPAVEGLSLCRGCAADLRRVPSRVPGPGKLPVFTAGMYGGAHRGVVLAAKEQRRADAVRVAGAVMAGVLRHVVAEGLLPDPRLAPLVLLPAPTTRRAAKDRGGCVVRRAADVACAELGEGCHVVSAATMAPSSRDSVGLGRGERAANIAVNLRIDPGSVRRAARILRATGAAACIVDDVSTTGATLSGFAAALAAHGLTVDAAVVVAQA</sequence>
<evidence type="ECO:0000313" key="2">
    <source>
        <dbReference type="Proteomes" id="UP001139207"/>
    </source>
</evidence>
<gene>
    <name evidence="1" type="ORF">MUN33_04740</name>
</gene>
<dbReference type="RefSeq" id="WP_244803740.1">
    <property type="nucleotide sequence ID" value="NZ_JALIEA010000011.1"/>
</dbReference>
<evidence type="ECO:0008006" key="3">
    <source>
        <dbReference type="Google" id="ProtNLM"/>
    </source>
</evidence>
<name>A0A9X1WIH1_9CORY</name>
<dbReference type="PANTHER" id="PTHR47505:SF1">
    <property type="entry name" value="DNA UTILIZATION PROTEIN YHGH"/>
    <property type="match status" value="1"/>
</dbReference>
<dbReference type="EMBL" id="JALIEA010000011">
    <property type="protein sequence ID" value="MCJ7858025.1"/>
    <property type="molecule type" value="Genomic_DNA"/>
</dbReference>
<proteinExistence type="predicted"/>
<dbReference type="InterPro" id="IPR029057">
    <property type="entry name" value="PRTase-like"/>
</dbReference>
<reference evidence="1" key="1">
    <citation type="submission" date="2022-04" db="EMBL/GenBank/DDBJ databases">
        <title>Corynebacterium kalidii LD5P10.</title>
        <authorList>
            <person name="Sun J.Q."/>
        </authorList>
    </citation>
    <scope>NUCLEOTIDE SEQUENCE</scope>
    <source>
        <strain evidence="1">LD5P10</strain>
    </source>
</reference>
<dbReference type="Proteomes" id="UP001139207">
    <property type="component" value="Unassembled WGS sequence"/>
</dbReference>
<evidence type="ECO:0000313" key="1">
    <source>
        <dbReference type="EMBL" id="MCJ7858025.1"/>
    </source>
</evidence>
<organism evidence="1 2">
    <name type="scientific">Corynebacterium kalidii</name>
    <dbReference type="NCBI Taxonomy" id="2931982"/>
    <lineage>
        <taxon>Bacteria</taxon>
        <taxon>Bacillati</taxon>
        <taxon>Actinomycetota</taxon>
        <taxon>Actinomycetes</taxon>
        <taxon>Mycobacteriales</taxon>
        <taxon>Corynebacteriaceae</taxon>
        <taxon>Corynebacterium</taxon>
    </lineage>
</organism>